<evidence type="ECO:0000256" key="2">
    <source>
        <dbReference type="HAMAP-Rule" id="MF_00048"/>
    </source>
</evidence>
<evidence type="ECO:0000313" key="4">
    <source>
        <dbReference type="EMBL" id="RBA35275.1"/>
    </source>
</evidence>
<dbReference type="PANTHER" id="PTHR34039">
    <property type="entry name" value="UPF0102 PROTEIN YRAN"/>
    <property type="match status" value="1"/>
</dbReference>
<dbReference type="EMBL" id="QNTT01000026">
    <property type="protein sequence ID" value="RBA35275.1"/>
    <property type="molecule type" value="Genomic_DNA"/>
</dbReference>
<dbReference type="Gene3D" id="3.40.1350.10">
    <property type="match status" value="1"/>
</dbReference>
<evidence type="ECO:0000256" key="3">
    <source>
        <dbReference type="SAM" id="MobiDB-lite"/>
    </source>
</evidence>
<dbReference type="AlphaFoldDB" id="A0A365P9X5"/>
<dbReference type="PANTHER" id="PTHR34039:SF1">
    <property type="entry name" value="UPF0102 PROTEIN YRAN"/>
    <property type="match status" value="1"/>
</dbReference>
<accession>A0A365P9X5</accession>
<dbReference type="GO" id="GO:0003676">
    <property type="term" value="F:nucleic acid binding"/>
    <property type="evidence" value="ECO:0007669"/>
    <property type="project" value="InterPro"/>
</dbReference>
<comment type="similarity">
    <text evidence="1 2">Belongs to the UPF0102 family.</text>
</comment>
<dbReference type="HAMAP" id="MF_00048">
    <property type="entry name" value="UPF0102"/>
    <property type="match status" value="1"/>
</dbReference>
<feature type="region of interest" description="Disordered" evidence="3">
    <location>
        <begin position="1"/>
        <end position="28"/>
    </location>
</feature>
<feature type="compositionally biased region" description="Basic and acidic residues" evidence="3">
    <location>
        <begin position="17"/>
        <end position="28"/>
    </location>
</feature>
<proteinExistence type="inferred from homology"/>
<dbReference type="InterPro" id="IPR003509">
    <property type="entry name" value="UPF0102_YraN-like"/>
</dbReference>
<evidence type="ECO:0000256" key="1">
    <source>
        <dbReference type="ARBA" id="ARBA00006738"/>
    </source>
</evidence>
<dbReference type="InterPro" id="IPR011856">
    <property type="entry name" value="tRNA_endonuc-like_dom_sf"/>
</dbReference>
<comment type="caution">
    <text evidence="4">The sequence shown here is derived from an EMBL/GenBank/DDBJ whole genome shotgun (WGS) entry which is preliminary data.</text>
</comment>
<dbReference type="InterPro" id="IPR011335">
    <property type="entry name" value="Restrct_endonuc-II-like"/>
</dbReference>
<dbReference type="NCBIfam" id="NF009154">
    <property type="entry name" value="PRK12497.3-3"/>
    <property type="match status" value="1"/>
</dbReference>
<gene>
    <name evidence="4" type="ORF">DQ226_10695</name>
</gene>
<organism evidence="4 5">
    <name type="scientific">Dietzia maris</name>
    <dbReference type="NCBI Taxonomy" id="37915"/>
    <lineage>
        <taxon>Bacteria</taxon>
        <taxon>Bacillati</taxon>
        <taxon>Actinomycetota</taxon>
        <taxon>Actinomycetes</taxon>
        <taxon>Mycobacteriales</taxon>
        <taxon>Dietziaceae</taxon>
        <taxon>Dietzia</taxon>
    </lineage>
</organism>
<dbReference type="CDD" id="cd20736">
    <property type="entry name" value="PoNe_Nuclease"/>
    <property type="match status" value="1"/>
</dbReference>
<dbReference type="Pfam" id="PF02021">
    <property type="entry name" value="UPF0102"/>
    <property type="match status" value="1"/>
</dbReference>
<name>A0A365P9X5_9ACTN</name>
<reference evidence="4 5" key="1">
    <citation type="submission" date="2018-06" db="EMBL/GenBank/DDBJ databases">
        <title>Whole genome sequencing of four bacterial strains from South Shetland trench revealing bio-synthetic gene clusters.</title>
        <authorList>
            <person name="Abdel-Mageed W.M."/>
            <person name="Lehri B."/>
            <person name="Jarmusch S.A."/>
            <person name="Miranda K."/>
            <person name="Goodfellow M."/>
            <person name="Jaspars M."/>
            <person name="Karlyshev A.V."/>
        </authorList>
    </citation>
    <scope>NUCLEOTIDE SEQUENCE [LARGE SCALE GENOMIC DNA]</scope>
    <source>
        <strain evidence="4 5">SST1</strain>
    </source>
</reference>
<protein>
    <recommendedName>
        <fullName evidence="2">UPF0102 protein DQ226_10695</fullName>
    </recommendedName>
</protein>
<sequence length="134" mass="14632">MTGDEAVGGEAAGGGVDPRRRTGRLGEDHAAGLMKARGGVVISRNWRCRAGELDLVVLDAAGRLRFVEVRARTGTGFGTPAESVTPDKQRRLRRLAAHWLSENPGRWRQVCFDVVGVDLADPTRPRLELFEDVL</sequence>
<dbReference type="SUPFAM" id="SSF52980">
    <property type="entry name" value="Restriction endonuclease-like"/>
    <property type="match status" value="1"/>
</dbReference>
<dbReference type="Proteomes" id="UP000252187">
    <property type="component" value="Unassembled WGS sequence"/>
</dbReference>
<evidence type="ECO:0000313" key="5">
    <source>
        <dbReference type="Proteomes" id="UP000252187"/>
    </source>
</evidence>